<organism evidence="1 2">
    <name type="scientific">Knipowitschia caucasica</name>
    <name type="common">Caucasian dwarf goby</name>
    <name type="synonym">Pomatoschistus caucasicus</name>
    <dbReference type="NCBI Taxonomy" id="637954"/>
    <lineage>
        <taxon>Eukaryota</taxon>
        <taxon>Metazoa</taxon>
        <taxon>Chordata</taxon>
        <taxon>Craniata</taxon>
        <taxon>Vertebrata</taxon>
        <taxon>Euteleostomi</taxon>
        <taxon>Actinopterygii</taxon>
        <taxon>Neopterygii</taxon>
        <taxon>Teleostei</taxon>
        <taxon>Neoteleostei</taxon>
        <taxon>Acanthomorphata</taxon>
        <taxon>Gobiaria</taxon>
        <taxon>Gobiiformes</taxon>
        <taxon>Gobioidei</taxon>
        <taxon>Gobiidae</taxon>
        <taxon>Gobiinae</taxon>
        <taxon>Knipowitschia</taxon>
    </lineage>
</organism>
<accession>A0AAV2KF49</accession>
<reference evidence="1 2" key="1">
    <citation type="submission" date="2024-04" db="EMBL/GenBank/DDBJ databases">
        <authorList>
            <person name="Waldvogel A.-M."/>
            <person name="Schoenle A."/>
        </authorList>
    </citation>
    <scope>NUCLEOTIDE SEQUENCE [LARGE SCALE GENOMIC DNA]</scope>
</reference>
<name>A0AAV2KF49_KNICA</name>
<gene>
    <name evidence="1" type="ORF">KC01_LOCUS16927</name>
</gene>
<keyword evidence="2" id="KW-1185">Reference proteome</keyword>
<evidence type="ECO:0000313" key="2">
    <source>
        <dbReference type="Proteomes" id="UP001497482"/>
    </source>
</evidence>
<dbReference type="Proteomes" id="UP001497482">
    <property type="component" value="Chromosome 17"/>
</dbReference>
<evidence type="ECO:0000313" key="1">
    <source>
        <dbReference type="EMBL" id="CAL1586946.1"/>
    </source>
</evidence>
<protein>
    <submittedName>
        <fullName evidence="1">Uncharacterized protein</fullName>
    </submittedName>
</protein>
<sequence>MHSLEQHWRSRAYGTGDRTGLKCHRGDRSVGTMEPECYMVNANVVSLMLSATRRFASLEETEDTRQNIAYPVKIVKVDHYVSMVTGGWGISHQAVGLLICRLFVFMSLFGGGGCSPVLWSAQREQEGCYGGL</sequence>
<proteinExistence type="predicted"/>
<dbReference type="AlphaFoldDB" id="A0AAV2KF49"/>
<dbReference type="EMBL" id="OZ035839">
    <property type="protein sequence ID" value="CAL1586946.1"/>
    <property type="molecule type" value="Genomic_DNA"/>
</dbReference>